<keyword evidence="2" id="KW-1185">Reference proteome</keyword>
<dbReference type="Proteomes" id="UP000017429">
    <property type="component" value="Chromosome"/>
</dbReference>
<gene>
    <name evidence="1" type="ORF">N508_001404</name>
</gene>
<dbReference type="KEGG" id="msch:N508_001404"/>
<sequence length="193" mass="22272">MAAKQAVRPLKQGDLIGICGVYAIINATKYLFPKDQIDLDDLFAFILTKIDERNNPKLLTVILNGMSRRTLVTLYNDVLREYVFHIKKDLDMVAEKKKLESSQIGTAVQEMKEFLDRSNKDGIRRIIIVCIDGKISHWTCITRITDKKIELFDGEIKSYNISKFHITKQDGIVDSDEFYICKDNVIFLETYRG</sequence>
<evidence type="ECO:0000313" key="2">
    <source>
        <dbReference type="Proteomes" id="UP000017429"/>
    </source>
</evidence>
<dbReference type="OrthoDB" id="8419641at2"/>
<protein>
    <submittedName>
        <fullName evidence="1">Uncharacterized protein</fullName>
    </submittedName>
</protein>
<organism evidence="1 2">
    <name type="scientific">Mucispirillum schaedleri ASF457</name>
    <dbReference type="NCBI Taxonomy" id="1379858"/>
    <lineage>
        <taxon>Bacteria</taxon>
        <taxon>Pseudomonadati</taxon>
        <taxon>Deferribacterota</taxon>
        <taxon>Deferribacteres</taxon>
        <taxon>Deferribacterales</taxon>
        <taxon>Mucispirillaceae</taxon>
        <taxon>Mucispirillum</taxon>
    </lineage>
</organism>
<dbReference type="RefSeq" id="WP_023275711.1">
    <property type="nucleotide sequence ID" value="NZ_CP097562.1"/>
</dbReference>
<dbReference type="EMBL" id="CP097562">
    <property type="protein sequence ID" value="USF24318.1"/>
    <property type="molecule type" value="Genomic_DNA"/>
</dbReference>
<proteinExistence type="predicted"/>
<dbReference type="AlphaFoldDB" id="V2RKF1"/>
<reference evidence="1" key="1">
    <citation type="journal article" date="2014" name="Genome Announc.">
        <title>Draft genome sequences of the altered schaedler flora, a defined bacterial community from gnotobiotic mice.</title>
        <authorList>
            <person name="Wannemuehler M.J."/>
            <person name="Overstreet A.M."/>
            <person name="Ward D.V."/>
            <person name="Phillips G.J."/>
        </authorList>
    </citation>
    <scope>NUCLEOTIDE SEQUENCE</scope>
    <source>
        <strain evidence="1">ASF457</strain>
    </source>
</reference>
<name>V2RKF1_9BACT</name>
<accession>V2RKF1</accession>
<reference evidence="1" key="2">
    <citation type="submission" date="2022-05" db="EMBL/GenBank/DDBJ databases">
        <authorList>
            <person name="Proctor A.L."/>
            <person name="Phillips G.J."/>
            <person name="Wannemuehler M.J."/>
        </authorList>
    </citation>
    <scope>NUCLEOTIDE SEQUENCE</scope>
    <source>
        <strain evidence="1">ASF457</strain>
    </source>
</reference>
<reference evidence="1" key="3">
    <citation type="submission" date="2022-06" db="EMBL/GenBank/DDBJ databases">
        <title>Resources to Facilitate Use of the Altered Schaedler Flora (ASF) Mouse Model to Study Microbiome Function.</title>
        <authorList>
            <person name="Proctor A."/>
            <person name="Parvinroo S."/>
            <person name="Richie T."/>
            <person name="Jia X."/>
            <person name="Lee S.T.M."/>
            <person name="Karp P.D."/>
            <person name="Paley S."/>
            <person name="Kostic A.D."/>
            <person name="Pierre J.F."/>
            <person name="Wannemuehler M.J."/>
            <person name="Phillips G.J."/>
        </authorList>
    </citation>
    <scope>NUCLEOTIDE SEQUENCE</scope>
    <source>
        <strain evidence="1">ASF457</strain>
    </source>
</reference>
<dbReference type="eggNOG" id="ENOG5033BC1">
    <property type="taxonomic scope" value="Bacteria"/>
</dbReference>
<evidence type="ECO:0000313" key="1">
    <source>
        <dbReference type="EMBL" id="USF24318.1"/>
    </source>
</evidence>